<reference evidence="1 2" key="1">
    <citation type="journal article" date="2016" name="Genome Biol. Evol.">
        <title>Divergent and convergent evolution of fungal pathogenicity.</title>
        <authorList>
            <person name="Shang Y."/>
            <person name="Xiao G."/>
            <person name="Zheng P."/>
            <person name="Cen K."/>
            <person name="Zhan S."/>
            <person name="Wang C."/>
        </authorList>
    </citation>
    <scope>NUCLEOTIDE SEQUENCE [LARGE SCALE GENOMIC DNA]</scope>
    <source>
        <strain evidence="1 2">ARSEF 7405</strain>
    </source>
</reference>
<name>A0A162IDG2_9EURO</name>
<dbReference type="AlphaFoldDB" id="A0A162IDG2"/>
<proteinExistence type="predicted"/>
<organism evidence="1 2">
    <name type="scientific">Ascosphaera apis ARSEF 7405</name>
    <dbReference type="NCBI Taxonomy" id="392613"/>
    <lineage>
        <taxon>Eukaryota</taxon>
        <taxon>Fungi</taxon>
        <taxon>Dikarya</taxon>
        <taxon>Ascomycota</taxon>
        <taxon>Pezizomycotina</taxon>
        <taxon>Eurotiomycetes</taxon>
        <taxon>Eurotiomycetidae</taxon>
        <taxon>Onygenales</taxon>
        <taxon>Ascosphaeraceae</taxon>
        <taxon>Ascosphaera</taxon>
    </lineage>
</organism>
<gene>
    <name evidence="1" type="ORF">AAP_05685</name>
</gene>
<dbReference type="OrthoDB" id="4207238at2759"/>
<sequence>MATLNHKERSRSEAMYTMAFGPHAANFSDVMKALEPQLKELDRGCDITINGRKLRLFSYPIGFLGDMPQQNENAGIQGPTGFTSCRWCLVDHTQRGNMEYDIVKNKRWLLNQEAIRDKAENARNETQGEKVRKVYGLSLQRSPITSVWKSCDPTSDFMNDPCHSELAGIMKIAANVLFNDILTPDGRTQLADKISNWVELRMIDAITFFFCGKIEKLTPATEEALVKVFADIAKSNRLLLSWTEEGADAEATMRVVKQARKGLQKLLQSVVAGLQIPNTRAGTAQSSAILTGAATPKRKNKNSRLDVVDRMRSRPNMHIALHYGEMIEDYGRANNGNVLLGEDRHRKFKAMVTQTNHRNPEKAMLMRDSANKTITTLLSGSRSGSRVERNLALKLHELEESCPTLMQKYRTRDGRDPEWRACNREPGRIGARVELGSTKLSGLDDGHIFMVQLMTAYGERMSLDIRRNAVIFWQKLTYNPRSHSKRTCVIAGDIVDIDGQKVLITTIFTHKLRNHSDEIFVSAIPMIQRRFDEMLQLPVLTRQQGGFQIFSARRITERPLYKLAIRRGPGKKLEEVDMNFPNNAPDMDVRWDHEFLLCPAELEIM</sequence>
<evidence type="ECO:0000313" key="1">
    <source>
        <dbReference type="EMBL" id="KZZ87452.1"/>
    </source>
</evidence>
<dbReference type="VEuPathDB" id="FungiDB:AAP_05685"/>
<dbReference type="Proteomes" id="UP000242877">
    <property type="component" value="Unassembled WGS sequence"/>
</dbReference>
<protein>
    <submittedName>
        <fullName evidence="1">Uncharacterized protein</fullName>
    </submittedName>
</protein>
<dbReference type="EMBL" id="AZGZ01000034">
    <property type="protein sequence ID" value="KZZ87452.1"/>
    <property type="molecule type" value="Genomic_DNA"/>
</dbReference>
<keyword evidence="2" id="KW-1185">Reference proteome</keyword>
<evidence type="ECO:0000313" key="2">
    <source>
        <dbReference type="Proteomes" id="UP000242877"/>
    </source>
</evidence>
<accession>A0A162IDG2</accession>
<comment type="caution">
    <text evidence="1">The sequence shown here is derived from an EMBL/GenBank/DDBJ whole genome shotgun (WGS) entry which is preliminary data.</text>
</comment>